<name>D6RX68_BORVA</name>
<sequence>MFGRKDLFFLLLFLALSIIISYIIKNVSTKNGNYITVKGISGKEIFLTSLSWNLQYDLDFDTVGGSIKVNNLNLSNKIKNFFIKWGFNEDHIINRIYV</sequence>
<dbReference type="AlphaFoldDB" id="D6RX68"/>
<evidence type="ECO:0000313" key="2">
    <source>
        <dbReference type="Proteomes" id="UP000006163"/>
    </source>
</evidence>
<keyword evidence="2" id="KW-1185">Reference proteome</keyword>
<dbReference type="RefSeq" id="WP_006068314.1">
    <property type="nucleotide sequence ID" value="NZ_ABCY02000001.1"/>
</dbReference>
<protein>
    <submittedName>
        <fullName evidence="1">Uncharacterized protein</fullName>
    </submittedName>
</protein>
<dbReference type="EMBL" id="ABCY02000001">
    <property type="protein sequence ID" value="EEF81500.1"/>
    <property type="molecule type" value="Genomic_DNA"/>
</dbReference>
<accession>D6RX68</accession>
<comment type="caution">
    <text evidence="1">The sequence shown here is derived from an EMBL/GenBank/DDBJ whole genome shotgun (WGS) entry which is preliminary data.</text>
</comment>
<gene>
    <name evidence="1" type="ORF">BVAVS116_0224</name>
</gene>
<evidence type="ECO:0000313" key="1">
    <source>
        <dbReference type="EMBL" id="EEF81500.1"/>
    </source>
</evidence>
<dbReference type="GeneID" id="63641001"/>
<dbReference type="HOGENOM" id="CLU_187433_0_0_12"/>
<reference evidence="1 2" key="1">
    <citation type="submission" date="2009-01" db="EMBL/GenBank/DDBJ databases">
        <authorList>
            <person name="Fraser-Liggett C.M."/>
            <person name="Mongodin E.F."/>
            <person name="Casjens B."/>
            <person name="Dunn J."/>
            <person name="Luft B."/>
            <person name="Qiu W."/>
            <person name="Schutzer S."/>
            <person name="Sebastian Y."/>
        </authorList>
    </citation>
    <scope>NUCLEOTIDE SEQUENCE [LARGE SCALE GENOMIC DNA]</scope>
    <source>
        <strain evidence="1 2">VS116</strain>
    </source>
</reference>
<dbReference type="eggNOG" id="COG2859">
    <property type="taxonomic scope" value="Bacteria"/>
</dbReference>
<dbReference type="OrthoDB" id="352918at2"/>
<dbReference type="Proteomes" id="UP000006163">
    <property type="component" value="Unassembled WGS sequence"/>
</dbReference>
<proteinExistence type="predicted"/>
<organism evidence="1 2">
    <name type="scientific">Borreliella valaisiana VS116</name>
    <dbReference type="NCBI Taxonomy" id="445987"/>
    <lineage>
        <taxon>Bacteria</taxon>
        <taxon>Pseudomonadati</taxon>
        <taxon>Spirochaetota</taxon>
        <taxon>Spirochaetia</taxon>
        <taxon>Spirochaetales</taxon>
        <taxon>Borreliaceae</taxon>
        <taxon>Borreliella</taxon>
    </lineage>
</organism>